<organism evidence="1 2">
    <name type="scientific">Kribbella deserti</name>
    <dbReference type="NCBI Taxonomy" id="1926257"/>
    <lineage>
        <taxon>Bacteria</taxon>
        <taxon>Bacillati</taxon>
        <taxon>Actinomycetota</taxon>
        <taxon>Actinomycetes</taxon>
        <taxon>Propionibacteriales</taxon>
        <taxon>Kribbellaceae</taxon>
        <taxon>Kribbella</taxon>
    </lineage>
</organism>
<evidence type="ECO:0000313" key="2">
    <source>
        <dbReference type="Proteomes" id="UP001589890"/>
    </source>
</evidence>
<dbReference type="Proteomes" id="UP001589890">
    <property type="component" value="Unassembled WGS sequence"/>
</dbReference>
<dbReference type="EMBL" id="JBHLTC010000037">
    <property type="protein sequence ID" value="MFC0628243.1"/>
    <property type="molecule type" value="Genomic_DNA"/>
</dbReference>
<evidence type="ECO:0000313" key="1">
    <source>
        <dbReference type="EMBL" id="MFC0628243.1"/>
    </source>
</evidence>
<dbReference type="RefSeq" id="WP_380054132.1">
    <property type="nucleotide sequence ID" value="NZ_JBHLTC010000037.1"/>
</dbReference>
<proteinExistence type="predicted"/>
<dbReference type="InterPro" id="IPR027575">
    <property type="entry name" value="LD_lanti_pre"/>
</dbReference>
<gene>
    <name evidence="1" type="ORF">ACFFGN_29510</name>
</gene>
<reference evidence="1 2" key="1">
    <citation type="submission" date="2024-09" db="EMBL/GenBank/DDBJ databases">
        <authorList>
            <person name="Sun Q."/>
            <person name="Mori K."/>
        </authorList>
    </citation>
    <scope>NUCLEOTIDE SEQUENCE [LARGE SCALE GENOMIC DNA]</scope>
    <source>
        <strain evidence="1 2">CGMCC 1.15906</strain>
    </source>
</reference>
<dbReference type="NCBIfam" id="TIGR04363">
    <property type="entry name" value="LD_lanti_pre"/>
    <property type="match status" value="1"/>
</dbReference>
<name>A0ABV6QUC7_9ACTN</name>
<comment type="caution">
    <text evidence="1">The sequence shown here is derived from an EMBL/GenBank/DDBJ whole genome shotgun (WGS) entry which is preliminary data.</text>
</comment>
<sequence length="55" mass="5727">MTTIMLDTTALDEFDLEMRVFESGEPIAALLRNTDDGCGSTCVGTACATAVANPS</sequence>
<accession>A0ABV6QUC7</accession>
<keyword evidence="2" id="KW-1185">Reference proteome</keyword>
<protein>
    <submittedName>
        <fullName evidence="1">FxLD family lanthipeptide</fullName>
    </submittedName>
</protein>